<feature type="domain" description="DUF1858" evidence="1">
    <location>
        <begin position="481"/>
        <end position="540"/>
    </location>
</feature>
<dbReference type="Gene3D" id="1.10.3910.10">
    <property type="entry name" value="SP0561-like"/>
    <property type="match status" value="1"/>
</dbReference>
<dbReference type="Proteomes" id="UP001272515">
    <property type="component" value="Unassembled WGS sequence"/>
</dbReference>
<dbReference type="PANTHER" id="PTHR39966:SF3">
    <property type="entry name" value="DUF438 DOMAIN-CONTAINING PROTEIN"/>
    <property type="match status" value="1"/>
</dbReference>
<dbReference type="PANTHER" id="PTHR39966">
    <property type="entry name" value="BLL2471 PROTEIN-RELATED"/>
    <property type="match status" value="1"/>
</dbReference>
<reference evidence="2 3" key="1">
    <citation type="submission" date="2023-10" db="EMBL/GenBank/DDBJ databases">
        <title>Veillonella sp. nov., isolated from a pig farm feces dump.</title>
        <authorList>
            <person name="Chang Y.-H."/>
        </authorList>
    </citation>
    <scope>NUCLEOTIDE SEQUENCE [LARGE SCALE GENOMIC DNA]</scope>
    <source>
        <strain evidence="2 3">YH-vei2233</strain>
    </source>
</reference>
<accession>A0ABU3Z6H4</accession>
<organism evidence="2 3">
    <name type="scientific">Veillonella absiana</name>
    <dbReference type="NCBI Taxonomy" id="3079305"/>
    <lineage>
        <taxon>Bacteria</taxon>
        <taxon>Bacillati</taxon>
        <taxon>Bacillota</taxon>
        <taxon>Negativicutes</taxon>
        <taxon>Veillonellales</taxon>
        <taxon>Veillonellaceae</taxon>
        <taxon>Veillonella</taxon>
    </lineage>
</organism>
<dbReference type="Gene3D" id="3.30.450.20">
    <property type="entry name" value="PAS domain"/>
    <property type="match status" value="1"/>
</dbReference>
<gene>
    <name evidence="2" type="ORF">RVY80_01435</name>
</gene>
<protein>
    <submittedName>
        <fullName evidence="2">PAS domain-containing protein</fullName>
    </submittedName>
</protein>
<proteinExistence type="predicted"/>
<dbReference type="EMBL" id="JAWJZB010000001">
    <property type="protein sequence ID" value="MDV5087517.1"/>
    <property type="molecule type" value="Genomic_DNA"/>
</dbReference>
<dbReference type="SUPFAM" id="SSF140683">
    <property type="entry name" value="SP0561-like"/>
    <property type="match status" value="1"/>
</dbReference>
<sequence length="551" mass="62238">MNPLKQELNINNERYQIIVSVKEQYLDGILTVEEGNKILREKLGTCTPDEFAFAEQSLKGVYKDEEILDRMDDLLVLFDGVLVRAENTYPVNHPLWVYIEEINAMEKVLLEADELLKQENFIKNPWLGIFDSLNQWRRHLSRKQNQLYPVLEDHGFDRPTRIMWTFDDSVRDAISRSFGYLRDDQTEDFLATMPDTIDKIRDLYSKELEVLLPTAIKILSDAEFVRMSKGDHEIGFAIIAPPPLYTVDGVTGDEPTYATTAAAAQAQANANAGAVAANAGMPNEFLQDLAQLLGKYTGGSVGGGAPLDPKTTVLDVATGKLTLDQINLLFKHMPVDLSYVDENELVKFYSDTKHRIFPRSANVIGREVKNCHPAKSVHVVEEIIEKFRSGEQSQAEFWINKPEVFIYVLYTAIRDEDGNFKGVLEMMQDCTHIRSLEGSRTLLTWDGDTFVGESSKITDTAASEQTEETSNDTEQKGEFKITSSTTLSELIKHSPDIVDYLITINPKFEMLKSPMVKVMSKVASLKMISERGDLNLNTLIKDVDAFINKRK</sequence>
<dbReference type="InterPro" id="IPR015077">
    <property type="entry name" value="DUF1858"/>
</dbReference>
<evidence type="ECO:0000313" key="3">
    <source>
        <dbReference type="Proteomes" id="UP001272515"/>
    </source>
</evidence>
<dbReference type="Gene3D" id="1.20.120.520">
    <property type="entry name" value="nmb1532 protein domain like"/>
    <property type="match status" value="1"/>
</dbReference>
<dbReference type="RefSeq" id="WP_317329358.1">
    <property type="nucleotide sequence ID" value="NZ_JAWJZA010000017.1"/>
</dbReference>
<dbReference type="InterPro" id="IPR035965">
    <property type="entry name" value="PAS-like_dom_sf"/>
</dbReference>
<evidence type="ECO:0000313" key="2">
    <source>
        <dbReference type="EMBL" id="MDV5087517.1"/>
    </source>
</evidence>
<dbReference type="InterPro" id="IPR038062">
    <property type="entry name" value="ScdA-like_N_sf"/>
</dbReference>
<dbReference type="Pfam" id="PF13596">
    <property type="entry name" value="PAS_10"/>
    <property type="match status" value="1"/>
</dbReference>
<dbReference type="Pfam" id="PF08984">
    <property type="entry name" value="DUF1858"/>
    <property type="match status" value="1"/>
</dbReference>
<name>A0ABU3Z6H4_9FIRM</name>
<keyword evidence="3" id="KW-1185">Reference proteome</keyword>
<evidence type="ECO:0000259" key="1">
    <source>
        <dbReference type="Pfam" id="PF08984"/>
    </source>
</evidence>
<comment type="caution">
    <text evidence="2">The sequence shown here is derived from an EMBL/GenBank/DDBJ whole genome shotgun (WGS) entry which is preliminary data.</text>
</comment>
<dbReference type="SUPFAM" id="SSF55785">
    <property type="entry name" value="PYP-like sensor domain (PAS domain)"/>
    <property type="match status" value="1"/>
</dbReference>